<protein>
    <submittedName>
        <fullName evidence="1">Uncharacterized protein</fullName>
    </submittedName>
</protein>
<gene>
    <name evidence="1" type="ORF">ODALV1_LOCUS4103</name>
</gene>
<dbReference type="EMBL" id="CAXLJM020000013">
    <property type="protein sequence ID" value="CAL8078461.1"/>
    <property type="molecule type" value="Genomic_DNA"/>
</dbReference>
<proteinExistence type="predicted"/>
<keyword evidence="2" id="KW-1185">Reference proteome</keyword>
<organism evidence="1 2">
    <name type="scientific">Orchesella dallaii</name>
    <dbReference type="NCBI Taxonomy" id="48710"/>
    <lineage>
        <taxon>Eukaryota</taxon>
        <taxon>Metazoa</taxon>
        <taxon>Ecdysozoa</taxon>
        <taxon>Arthropoda</taxon>
        <taxon>Hexapoda</taxon>
        <taxon>Collembola</taxon>
        <taxon>Entomobryomorpha</taxon>
        <taxon>Entomobryoidea</taxon>
        <taxon>Orchesellidae</taxon>
        <taxon>Orchesellinae</taxon>
        <taxon>Orchesella</taxon>
    </lineage>
</organism>
<reference evidence="1 2" key="1">
    <citation type="submission" date="2024-08" db="EMBL/GenBank/DDBJ databases">
        <authorList>
            <person name="Cucini C."/>
            <person name="Frati F."/>
        </authorList>
    </citation>
    <scope>NUCLEOTIDE SEQUENCE [LARGE SCALE GENOMIC DNA]</scope>
</reference>
<name>A0ABP1PWW1_9HEXA</name>
<sequence>MTEGQRETLVDMWKDGEGVIHDLASTTERLKRQWTKLKPQLKEGIEDSAKRVSVITGEPIPLVKHTY</sequence>
<evidence type="ECO:0000313" key="1">
    <source>
        <dbReference type="EMBL" id="CAL8078461.1"/>
    </source>
</evidence>
<accession>A0ABP1PWW1</accession>
<comment type="caution">
    <text evidence="1">The sequence shown here is derived from an EMBL/GenBank/DDBJ whole genome shotgun (WGS) entry which is preliminary data.</text>
</comment>
<evidence type="ECO:0000313" key="2">
    <source>
        <dbReference type="Proteomes" id="UP001642540"/>
    </source>
</evidence>
<dbReference type="Proteomes" id="UP001642540">
    <property type="component" value="Unassembled WGS sequence"/>
</dbReference>